<dbReference type="EMBL" id="JASJUT010000017">
    <property type="protein sequence ID" value="MDK2598380.1"/>
    <property type="molecule type" value="Genomic_DNA"/>
</dbReference>
<feature type="domain" description="Thioesterase" evidence="2">
    <location>
        <begin position="9"/>
        <end position="228"/>
    </location>
</feature>
<dbReference type="Pfam" id="PF00975">
    <property type="entry name" value="Thioesterase"/>
    <property type="match status" value="1"/>
</dbReference>
<accession>A0ABT7ETK2</accession>
<dbReference type="InterPro" id="IPR029058">
    <property type="entry name" value="AB_hydrolase_fold"/>
</dbReference>
<protein>
    <submittedName>
        <fullName evidence="3">Thioesterase domain-containing protein</fullName>
    </submittedName>
</protein>
<sequence>MSVDKKRVVYAFPHLGAGAAVYNAWSKYAQEQPQLLFKAIEIPGRGALGGEAHIQELDELVNKLADALHLHYVSAQDQCQDWVTFGHSFGGVISMAVNQLLERKYGMRPTFSIISASPAPCVQEQENLHLLSDEAILEKIRRDKGTPEAVLNQPLIANRLIKQLRSDYTVKSQFGALKHMRVKQPLTLITASKDFDVPERDVFAWQEHSTGKTKHVEVAGDHFAIYDNWDVVEREMLQGLVSEQPVC</sequence>
<evidence type="ECO:0000256" key="1">
    <source>
        <dbReference type="ARBA" id="ARBA00007169"/>
    </source>
</evidence>
<evidence type="ECO:0000313" key="3">
    <source>
        <dbReference type="EMBL" id="MDK2598380.1"/>
    </source>
</evidence>
<proteinExistence type="inferred from homology"/>
<dbReference type="RefSeq" id="WP_284138791.1">
    <property type="nucleotide sequence ID" value="NZ_JASJUT010000017.1"/>
</dbReference>
<evidence type="ECO:0000313" key="4">
    <source>
        <dbReference type="Proteomes" id="UP001231915"/>
    </source>
</evidence>
<dbReference type="PANTHER" id="PTHR11487">
    <property type="entry name" value="THIOESTERASE"/>
    <property type="match status" value="1"/>
</dbReference>
<name>A0ABT7ETK2_9GAMM</name>
<organism evidence="3 4">
    <name type="scientific">Pseudoalteromonas obscura</name>
    <dbReference type="NCBI Taxonomy" id="3048491"/>
    <lineage>
        <taxon>Bacteria</taxon>
        <taxon>Pseudomonadati</taxon>
        <taxon>Pseudomonadota</taxon>
        <taxon>Gammaproteobacteria</taxon>
        <taxon>Alteromonadales</taxon>
        <taxon>Pseudoalteromonadaceae</taxon>
        <taxon>Pseudoalteromonas</taxon>
    </lineage>
</organism>
<dbReference type="SUPFAM" id="SSF53474">
    <property type="entry name" value="alpha/beta-Hydrolases"/>
    <property type="match status" value="1"/>
</dbReference>
<comment type="caution">
    <text evidence="3">The sequence shown here is derived from an EMBL/GenBank/DDBJ whole genome shotgun (WGS) entry which is preliminary data.</text>
</comment>
<dbReference type="Proteomes" id="UP001231915">
    <property type="component" value="Unassembled WGS sequence"/>
</dbReference>
<dbReference type="InterPro" id="IPR001031">
    <property type="entry name" value="Thioesterase"/>
</dbReference>
<evidence type="ECO:0000259" key="2">
    <source>
        <dbReference type="Pfam" id="PF00975"/>
    </source>
</evidence>
<gene>
    <name evidence="3" type="ORF">QNM18_25320</name>
</gene>
<comment type="similarity">
    <text evidence="1">Belongs to the thioesterase family.</text>
</comment>
<dbReference type="InterPro" id="IPR012223">
    <property type="entry name" value="TEII"/>
</dbReference>
<dbReference type="Gene3D" id="3.40.50.1820">
    <property type="entry name" value="alpha/beta hydrolase"/>
    <property type="match status" value="1"/>
</dbReference>
<reference evidence="3 4" key="1">
    <citation type="submission" date="2023-05" db="EMBL/GenBank/DDBJ databases">
        <title>Pseudoalteromonas ardens sp. nov., Pseudoalteromonas obscura sp. nov., and Pseudoalteromonas umbrosa sp. nov., isolated from the coral Montipora capitata.</title>
        <authorList>
            <person name="Thomas E.M."/>
            <person name="Smith E.M."/>
            <person name="Papke E."/>
            <person name="Shlafstein M.D."/>
            <person name="Oline D.K."/>
            <person name="Videau P."/>
            <person name="Saw J.H."/>
            <person name="Strangman W.K."/>
            <person name="Ushijima B."/>
        </authorList>
    </citation>
    <scope>NUCLEOTIDE SEQUENCE [LARGE SCALE GENOMIC DNA]</scope>
    <source>
        <strain evidence="3 4">P94</strain>
    </source>
</reference>
<keyword evidence="4" id="KW-1185">Reference proteome</keyword>
<dbReference type="PANTHER" id="PTHR11487:SF0">
    <property type="entry name" value="S-ACYL FATTY ACID SYNTHASE THIOESTERASE, MEDIUM CHAIN"/>
    <property type="match status" value="1"/>
</dbReference>